<dbReference type="eggNOG" id="KOG4297">
    <property type="taxonomic scope" value="Eukaryota"/>
</dbReference>
<dbReference type="PANTHER" id="PTHR24251:SF52">
    <property type="entry name" value="CUB DOMAIN-CONTAINING PROTEIN"/>
    <property type="match status" value="1"/>
</dbReference>
<keyword evidence="2 3" id="KW-1015">Disulfide bond</keyword>
<dbReference type="SUPFAM" id="SSF49854">
    <property type="entry name" value="Spermadhesin, CUB domain"/>
    <property type="match status" value="2"/>
</dbReference>
<dbReference type="SMART" id="SM00042">
    <property type="entry name" value="CUB"/>
    <property type="match status" value="2"/>
</dbReference>
<evidence type="ECO:0000259" key="5">
    <source>
        <dbReference type="PROSITE" id="PS01180"/>
    </source>
</evidence>
<dbReference type="EMBL" id="GL732684">
    <property type="protein sequence ID" value="EFX67169.1"/>
    <property type="molecule type" value="Genomic_DNA"/>
</dbReference>
<feature type="signal peptide" evidence="4">
    <location>
        <begin position="1"/>
        <end position="17"/>
    </location>
</feature>
<organism evidence="6 7">
    <name type="scientific">Daphnia pulex</name>
    <name type="common">Water flea</name>
    <dbReference type="NCBI Taxonomy" id="6669"/>
    <lineage>
        <taxon>Eukaryota</taxon>
        <taxon>Metazoa</taxon>
        <taxon>Ecdysozoa</taxon>
        <taxon>Arthropoda</taxon>
        <taxon>Crustacea</taxon>
        <taxon>Branchiopoda</taxon>
        <taxon>Diplostraca</taxon>
        <taxon>Cladocera</taxon>
        <taxon>Anomopoda</taxon>
        <taxon>Daphniidae</taxon>
        <taxon>Daphnia</taxon>
    </lineage>
</organism>
<evidence type="ECO:0000313" key="6">
    <source>
        <dbReference type="EMBL" id="EFX67169.1"/>
    </source>
</evidence>
<proteinExistence type="predicted"/>
<dbReference type="Pfam" id="PF00431">
    <property type="entry name" value="CUB"/>
    <property type="match status" value="2"/>
</dbReference>
<gene>
    <name evidence="6" type="ORF">DAPPUDRAFT_115644</name>
</gene>
<keyword evidence="7" id="KW-1185">Reference proteome</keyword>
<sequence length="329" mass="35982">MKLFPIVFFLLAVVCLAAVATGVSLFDYFSFFSFEFHYLTYGSRPHAYTKQEARDEICHSQQTPTTNKLMVRRTWPSQITTTTTAKPTTTTTTMATTTPLPILFNCSVDNPGVVQSPNYPGDYGNKERYCQVIITAPAGWMIQLKFTDFNLETNIGFVTVSGLAVLLPLTTGNTIPAAVPATTNSMEINFPVFDSSKPTSAVYNWQATFSVSSQGSSCYVHDPAGSGVVQSPNFPGDYGKNYKNCLVTIIVPAGKRIQLAFNTFNLETGRGEIRVHERGSFSKLQKTGSSTVPAVFTTADNIMLLQFISSSSTKPNSATYSWQATYTAV</sequence>
<feature type="chain" id="PRO_5003238457" description="CUB domain-containing protein" evidence="4">
    <location>
        <begin position="18"/>
        <end position="329"/>
    </location>
</feature>
<accession>E9HM34</accession>
<evidence type="ECO:0000256" key="2">
    <source>
        <dbReference type="ARBA" id="ARBA00023157"/>
    </source>
</evidence>
<protein>
    <recommendedName>
        <fullName evidence="5">CUB domain-containing protein</fullName>
    </recommendedName>
</protein>
<dbReference type="CDD" id="cd00041">
    <property type="entry name" value="CUB"/>
    <property type="match status" value="2"/>
</dbReference>
<evidence type="ECO:0000256" key="1">
    <source>
        <dbReference type="ARBA" id="ARBA00022737"/>
    </source>
</evidence>
<dbReference type="InterPro" id="IPR000859">
    <property type="entry name" value="CUB_dom"/>
</dbReference>
<dbReference type="AlphaFoldDB" id="E9HM34"/>
<comment type="caution">
    <text evidence="3">Lacks conserved residue(s) required for the propagation of feature annotation.</text>
</comment>
<dbReference type="PhylomeDB" id="E9HM34"/>
<dbReference type="Gene3D" id="2.60.120.290">
    <property type="entry name" value="Spermadhesin, CUB domain"/>
    <property type="match status" value="2"/>
</dbReference>
<reference evidence="6 7" key="1">
    <citation type="journal article" date="2011" name="Science">
        <title>The ecoresponsive genome of Daphnia pulex.</title>
        <authorList>
            <person name="Colbourne J.K."/>
            <person name="Pfrender M.E."/>
            <person name="Gilbert D."/>
            <person name="Thomas W.K."/>
            <person name="Tucker A."/>
            <person name="Oakley T.H."/>
            <person name="Tokishita S."/>
            <person name="Aerts A."/>
            <person name="Arnold G.J."/>
            <person name="Basu M.K."/>
            <person name="Bauer D.J."/>
            <person name="Caceres C.E."/>
            <person name="Carmel L."/>
            <person name="Casola C."/>
            <person name="Choi J.H."/>
            <person name="Detter J.C."/>
            <person name="Dong Q."/>
            <person name="Dusheyko S."/>
            <person name="Eads B.D."/>
            <person name="Frohlich T."/>
            <person name="Geiler-Samerotte K.A."/>
            <person name="Gerlach D."/>
            <person name="Hatcher P."/>
            <person name="Jogdeo S."/>
            <person name="Krijgsveld J."/>
            <person name="Kriventseva E.V."/>
            <person name="Kultz D."/>
            <person name="Laforsch C."/>
            <person name="Lindquist E."/>
            <person name="Lopez J."/>
            <person name="Manak J.R."/>
            <person name="Muller J."/>
            <person name="Pangilinan J."/>
            <person name="Patwardhan R.P."/>
            <person name="Pitluck S."/>
            <person name="Pritham E.J."/>
            <person name="Rechtsteiner A."/>
            <person name="Rho M."/>
            <person name="Rogozin I.B."/>
            <person name="Sakarya O."/>
            <person name="Salamov A."/>
            <person name="Schaack S."/>
            <person name="Shapiro H."/>
            <person name="Shiga Y."/>
            <person name="Skalitzky C."/>
            <person name="Smith Z."/>
            <person name="Souvorov A."/>
            <person name="Sung W."/>
            <person name="Tang Z."/>
            <person name="Tsuchiya D."/>
            <person name="Tu H."/>
            <person name="Vos H."/>
            <person name="Wang M."/>
            <person name="Wolf Y.I."/>
            <person name="Yamagata H."/>
            <person name="Yamada T."/>
            <person name="Ye Y."/>
            <person name="Shaw J.R."/>
            <person name="Andrews J."/>
            <person name="Crease T.J."/>
            <person name="Tang H."/>
            <person name="Lucas S.M."/>
            <person name="Robertson H.M."/>
            <person name="Bork P."/>
            <person name="Koonin E.V."/>
            <person name="Zdobnov E.M."/>
            <person name="Grigoriev I.V."/>
            <person name="Lynch M."/>
            <person name="Boore J.L."/>
        </authorList>
    </citation>
    <scope>NUCLEOTIDE SEQUENCE [LARGE SCALE GENOMIC DNA]</scope>
</reference>
<dbReference type="GO" id="GO:0038024">
    <property type="term" value="F:cargo receptor activity"/>
    <property type="evidence" value="ECO:0000318"/>
    <property type="project" value="GO_Central"/>
</dbReference>
<evidence type="ECO:0000256" key="4">
    <source>
        <dbReference type="SAM" id="SignalP"/>
    </source>
</evidence>
<dbReference type="KEGG" id="dpx:DAPPUDRAFT_115644"/>
<keyword evidence="1" id="KW-0677">Repeat</keyword>
<feature type="disulfide bond" evidence="3">
    <location>
        <begin position="218"/>
        <end position="245"/>
    </location>
</feature>
<evidence type="ECO:0000256" key="3">
    <source>
        <dbReference type="PROSITE-ProRule" id="PRU00059"/>
    </source>
</evidence>
<evidence type="ECO:0000313" key="7">
    <source>
        <dbReference type="Proteomes" id="UP000000305"/>
    </source>
</evidence>
<name>E9HM34_DAPPU</name>
<dbReference type="PANTHER" id="PTHR24251">
    <property type="entry name" value="OVOCHYMASE-RELATED"/>
    <property type="match status" value="1"/>
</dbReference>
<dbReference type="OrthoDB" id="9971251at2759"/>
<keyword evidence="4" id="KW-0732">Signal</keyword>
<dbReference type="Proteomes" id="UP000000305">
    <property type="component" value="Unassembled WGS sequence"/>
</dbReference>
<dbReference type="InterPro" id="IPR035914">
    <property type="entry name" value="Sperma_CUB_dom_sf"/>
</dbReference>
<dbReference type="InParanoid" id="E9HM34"/>
<dbReference type="HOGENOM" id="CLU_928327_0_0_1"/>
<feature type="domain" description="CUB" evidence="5">
    <location>
        <begin position="218"/>
        <end position="329"/>
    </location>
</feature>
<feature type="domain" description="CUB" evidence="5">
    <location>
        <begin position="90"/>
        <end position="212"/>
    </location>
</feature>
<dbReference type="PROSITE" id="PS01180">
    <property type="entry name" value="CUB"/>
    <property type="match status" value="2"/>
</dbReference>